<keyword evidence="1" id="KW-0808">Transferase</keyword>
<evidence type="ECO:0000313" key="1">
    <source>
        <dbReference type="EMBL" id="VVV00244.1"/>
    </source>
</evidence>
<gene>
    <name evidence="1" type="primary">comP</name>
    <name evidence="1" type="ORF">FVB9532_01509</name>
</gene>
<organism evidence="1 2">
    <name type="scientific">Mesonia oceanica</name>
    <dbReference type="NCBI Taxonomy" id="2687242"/>
    <lineage>
        <taxon>Bacteria</taxon>
        <taxon>Pseudomonadati</taxon>
        <taxon>Bacteroidota</taxon>
        <taxon>Flavobacteriia</taxon>
        <taxon>Flavobacteriales</taxon>
        <taxon>Flavobacteriaceae</taxon>
        <taxon>Mesonia</taxon>
    </lineage>
</organism>
<keyword evidence="1" id="KW-0418">Kinase</keyword>
<dbReference type="EMBL" id="CABVMM010000005">
    <property type="protein sequence ID" value="VVV00244.1"/>
    <property type="molecule type" value="Genomic_DNA"/>
</dbReference>
<accession>A0AC61Y6X4</accession>
<reference evidence="1" key="1">
    <citation type="submission" date="2019-09" db="EMBL/GenBank/DDBJ databases">
        <authorList>
            <person name="Rodrigo-Torres L."/>
            <person name="Arahal R. D."/>
            <person name="Lucena T."/>
        </authorList>
    </citation>
    <scope>NUCLEOTIDE SEQUENCE</scope>
    <source>
        <strain evidence="1">ISS653</strain>
    </source>
</reference>
<protein>
    <submittedName>
        <fullName evidence="1">Sensor histidine kinase ComP</fullName>
        <ecNumber evidence="1">2.7.13.3</ecNumber>
    </submittedName>
</protein>
<evidence type="ECO:0000313" key="2">
    <source>
        <dbReference type="Proteomes" id="UP000356253"/>
    </source>
</evidence>
<dbReference type="Proteomes" id="UP000356253">
    <property type="component" value="Unassembled WGS sequence"/>
</dbReference>
<name>A0AC61Y6X4_9FLAO</name>
<proteinExistence type="predicted"/>
<sequence length="549" mass="63725">MKKIIVSFLFILGLSLGCKSQIKKTSSIDSLSYYVKLINKSSNAENLLNAFHYLQKKQIRDEKNASKLTQIYNLIYLSRSQYKLGFLSDSEQTAIKALQLADGVKPTPILQVYQNTLYNHLGKLYREMGIYKSALYFYEKALEETGLAEKVIIFNNVGNIYKDLNKDSLAISYYKKAIELSSLKGYQENLARSQDNLGHILINSQPSKAFSYLQRALQLRRKLQDKEGIFTSYLHLSEYYTSIKQNLQAKQYLEKAKQIANEFNNLKYKEAALYKILKLSGSKEAETYLKIRDSLESIQNSINNKYLSLQYQINKVEKEADKLEIEKAKEEQKTIIYRAIGIIILLIAAAIYFFQKMKHRREKEAQVFLIESRIAKQVHDEVANDIYQFLVKLENNSQVNEQILNELEDIYHHSRDISHQYKAFPENENFGQLLKEMFLNYQTPILRIITKNTSTIDWTKVPALKKNTIYRVTQELMTNMKKHSQANLVLWDFNKKGKKIIITYTDNGKGTKLKKKNGLLNTESRIKAMKGNITFESNVNQGFKAKIII</sequence>
<keyword evidence="2" id="KW-1185">Reference proteome</keyword>
<comment type="caution">
    <text evidence="1">The sequence shown here is derived from an EMBL/GenBank/DDBJ whole genome shotgun (WGS) entry which is preliminary data.</text>
</comment>
<dbReference type="EC" id="2.7.13.3" evidence="1"/>